<dbReference type="HOGENOM" id="CLU_926261_0_0_2"/>
<dbReference type="GeneID" id="10668514"/>
<organism evidence="1 2">
    <name type="scientific">Methanobacterium paludis (strain DSM 25820 / JCM 18151 / SWAN1)</name>
    <dbReference type="NCBI Taxonomy" id="868131"/>
    <lineage>
        <taxon>Archaea</taxon>
        <taxon>Methanobacteriati</taxon>
        <taxon>Methanobacteriota</taxon>
        <taxon>Methanomada group</taxon>
        <taxon>Methanobacteria</taxon>
        <taxon>Methanobacteriales</taxon>
        <taxon>Methanobacteriaceae</taxon>
        <taxon>Methanobacterium</taxon>
    </lineage>
</organism>
<dbReference type="STRING" id="868131.MSWAN_1011"/>
<evidence type="ECO:0000313" key="2">
    <source>
        <dbReference type="Proteomes" id="UP000009231"/>
    </source>
</evidence>
<dbReference type="EMBL" id="CP002772">
    <property type="protein sequence ID" value="AEG18034.1"/>
    <property type="molecule type" value="Genomic_DNA"/>
</dbReference>
<dbReference type="AlphaFoldDB" id="F6D394"/>
<dbReference type="SUPFAM" id="SSF53850">
    <property type="entry name" value="Periplasmic binding protein-like II"/>
    <property type="match status" value="1"/>
</dbReference>
<sequence>MKIGYLSTIYHTSFILKSDKFHFKSTNELGNIEWTLYPTGPAMMNAFKSGDIDMGYIGLPPVMIGISKGMKIKCVGGGHVEGTVMIAPESYGSFDELGDLKTVLKQFEGKSIGTPSSGSIHDVVIRSMVKEFDISIKNYPWADFIPDAIMGGEIGAGAGTPSLATVASMQFDSKVVIPPHQLWPYNPSYGIVVQEDLISKSPDFIINFLKSHEEACNLIRKEPERAAEIAASEMGVIDKDFVLKTYKISPRYCASLPEEYIKSTLDFIPVLRELGYMKKDLKEGDVFNLKFIEKIHKENAHY</sequence>
<protein>
    <submittedName>
        <fullName evidence="1">ABC transporter</fullName>
    </submittedName>
</protein>
<reference evidence="1 2" key="1">
    <citation type="journal article" date="2014" name="Int. J. Syst. Evol. Microbiol.">
        <title>Methanobacterium paludis sp. nov. and a novel strain of Methanobacterium lacus isolated from northern peatlands.</title>
        <authorList>
            <person name="Cadillo-Quiroz H."/>
            <person name="Brauer S.L."/>
            <person name="Goodson N."/>
            <person name="Yavitt J.B."/>
            <person name="Zinder S.H."/>
        </authorList>
    </citation>
    <scope>NUCLEOTIDE SEQUENCE [LARGE SCALE GENOMIC DNA]</scope>
    <source>
        <strain evidence="2">DSM 25820 / JCM 18151 / SWAN1</strain>
    </source>
</reference>
<dbReference type="PANTHER" id="PTHR30024:SF42">
    <property type="entry name" value="ALIPHATIC SULFONATES-BINDING PROTEIN-RELATED"/>
    <property type="match status" value="1"/>
</dbReference>
<accession>F6D394</accession>
<dbReference type="eggNOG" id="arCOG01803">
    <property type="taxonomic scope" value="Archaea"/>
</dbReference>
<dbReference type="PANTHER" id="PTHR30024">
    <property type="entry name" value="ALIPHATIC SULFONATES-BINDING PROTEIN-RELATED"/>
    <property type="match status" value="1"/>
</dbReference>
<dbReference type="Pfam" id="PF13379">
    <property type="entry name" value="NMT1_2"/>
    <property type="match status" value="1"/>
</dbReference>
<dbReference type="OrthoDB" id="10037at2157"/>
<gene>
    <name evidence="1" type="ordered locus">MSWAN_1011</name>
</gene>
<evidence type="ECO:0000313" key="1">
    <source>
        <dbReference type="EMBL" id="AEG18034.1"/>
    </source>
</evidence>
<name>F6D394_METPW</name>
<keyword evidence="2" id="KW-1185">Reference proteome</keyword>
<dbReference type="RefSeq" id="WP_013825536.1">
    <property type="nucleotide sequence ID" value="NC_015574.1"/>
</dbReference>
<dbReference type="KEGG" id="mew:MSWAN_1011"/>
<proteinExistence type="predicted"/>
<dbReference type="Gene3D" id="3.40.190.10">
    <property type="entry name" value="Periplasmic binding protein-like II"/>
    <property type="match status" value="2"/>
</dbReference>
<dbReference type="Proteomes" id="UP000009231">
    <property type="component" value="Chromosome"/>
</dbReference>